<keyword evidence="4 8" id="KW-1003">Cell membrane</keyword>
<proteinExistence type="inferred from homology"/>
<dbReference type="EMBL" id="QZVS01000079">
    <property type="protein sequence ID" value="RJT88858.1"/>
    <property type="molecule type" value="Genomic_DNA"/>
</dbReference>
<feature type="transmembrane region" description="Helical" evidence="8">
    <location>
        <begin position="41"/>
        <end position="61"/>
    </location>
</feature>
<keyword evidence="10" id="KW-1185">Reference proteome</keyword>
<keyword evidence="7 8" id="KW-0472">Membrane</keyword>
<dbReference type="PANTHER" id="PTHR30269:SF37">
    <property type="entry name" value="MEMBRANE TRANSPORTER PROTEIN"/>
    <property type="match status" value="1"/>
</dbReference>
<keyword evidence="5 8" id="KW-0812">Transmembrane</keyword>
<feature type="transmembrane region" description="Helical" evidence="8">
    <location>
        <begin position="138"/>
        <end position="158"/>
    </location>
</feature>
<evidence type="ECO:0000256" key="2">
    <source>
        <dbReference type="ARBA" id="ARBA00009142"/>
    </source>
</evidence>
<organism evidence="9 10">
    <name type="scientific">Cryobacterium melibiosiphilum</name>
    <dbReference type="NCBI Taxonomy" id="995039"/>
    <lineage>
        <taxon>Bacteria</taxon>
        <taxon>Bacillati</taxon>
        <taxon>Actinomycetota</taxon>
        <taxon>Actinomycetes</taxon>
        <taxon>Micrococcales</taxon>
        <taxon>Microbacteriaceae</taxon>
        <taxon>Cryobacterium</taxon>
    </lineage>
</organism>
<gene>
    <name evidence="9" type="ORF">D6T64_08720</name>
</gene>
<evidence type="ECO:0000256" key="6">
    <source>
        <dbReference type="ARBA" id="ARBA00022989"/>
    </source>
</evidence>
<dbReference type="Pfam" id="PF01925">
    <property type="entry name" value="TauE"/>
    <property type="match status" value="1"/>
</dbReference>
<feature type="transmembrane region" description="Helical" evidence="8">
    <location>
        <begin position="212"/>
        <end position="231"/>
    </location>
</feature>
<dbReference type="OrthoDB" id="3872971at2"/>
<feature type="transmembrane region" description="Helical" evidence="8">
    <location>
        <begin position="237"/>
        <end position="257"/>
    </location>
</feature>
<dbReference type="GO" id="GO:0005886">
    <property type="term" value="C:plasma membrane"/>
    <property type="evidence" value="ECO:0007669"/>
    <property type="project" value="UniProtKB-SubCell"/>
</dbReference>
<evidence type="ECO:0000256" key="8">
    <source>
        <dbReference type="RuleBase" id="RU363041"/>
    </source>
</evidence>
<feature type="transmembrane region" description="Helical" evidence="8">
    <location>
        <begin position="73"/>
        <end position="102"/>
    </location>
</feature>
<keyword evidence="3" id="KW-0813">Transport</keyword>
<dbReference type="InterPro" id="IPR052017">
    <property type="entry name" value="TSUP"/>
</dbReference>
<protein>
    <recommendedName>
        <fullName evidence="8">Probable membrane transporter protein</fullName>
    </recommendedName>
</protein>
<feature type="transmembrane region" description="Helical" evidence="8">
    <location>
        <begin position="269"/>
        <end position="287"/>
    </location>
</feature>
<comment type="subcellular location">
    <subcellularLocation>
        <location evidence="1 8">Cell membrane</location>
        <topology evidence="1 8">Multi-pass membrane protein</topology>
    </subcellularLocation>
</comment>
<evidence type="ECO:0000313" key="9">
    <source>
        <dbReference type="EMBL" id="RJT88858.1"/>
    </source>
</evidence>
<evidence type="ECO:0000256" key="4">
    <source>
        <dbReference type="ARBA" id="ARBA00022475"/>
    </source>
</evidence>
<feature type="transmembrane region" description="Helical" evidence="8">
    <location>
        <begin position="114"/>
        <end position="132"/>
    </location>
</feature>
<evidence type="ECO:0000256" key="1">
    <source>
        <dbReference type="ARBA" id="ARBA00004651"/>
    </source>
</evidence>
<name>A0A3A5MNX5_9MICO</name>
<reference evidence="9 10" key="1">
    <citation type="submission" date="2018-09" db="EMBL/GenBank/DDBJ databases">
        <title>Novel species of Cryobacterium.</title>
        <authorList>
            <person name="Liu Q."/>
            <person name="Xin Y.-H."/>
        </authorList>
    </citation>
    <scope>NUCLEOTIDE SEQUENCE [LARGE SCALE GENOMIC DNA]</scope>
    <source>
        <strain evidence="9 10">Hh39</strain>
    </source>
</reference>
<dbReference type="InterPro" id="IPR002781">
    <property type="entry name" value="TM_pro_TauE-like"/>
</dbReference>
<evidence type="ECO:0000313" key="10">
    <source>
        <dbReference type="Proteomes" id="UP000272015"/>
    </source>
</evidence>
<dbReference type="Proteomes" id="UP000272015">
    <property type="component" value="Unassembled WGS sequence"/>
</dbReference>
<sequence>MPPTAPRCRRPGAARVGWTRRSLAVGGSSTSLIAGKNRNEFSIDVWTIVLVLVAVLVGSSMQRVTGMGFALVAAPFLVLLLGPIEGIVLINACAVLTASVILARVVREVDWRRYGVLAAWALVGIIPGALILNVVSLAWLEISIGVMVAVGLGVSLSLRRVALKDRPVYRVIAGVLAGFMNTTAGVGGPAASVYAVATHWPQRSFAATMQPFFLTLGAASLLAKFATGAAITPNLSGTVLLLIAAACLIGLVVGELLSRVVEPHIARRMLIVVAFVGAVATIIRGLTEL</sequence>
<evidence type="ECO:0000256" key="3">
    <source>
        <dbReference type="ARBA" id="ARBA00022448"/>
    </source>
</evidence>
<evidence type="ECO:0000256" key="5">
    <source>
        <dbReference type="ARBA" id="ARBA00022692"/>
    </source>
</evidence>
<keyword evidence="6 8" id="KW-1133">Transmembrane helix</keyword>
<accession>A0A3A5MNX5</accession>
<dbReference type="AlphaFoldDB" id="A0A3A5MNX5"/>
<dbReference type="PANTHER" id="PTHR30269">
    <property type="entry name" value="TRANSMEMBRANE PROTEIN YFCA"/>
    <property type="match status" value="1"/>
</dbReference>
<comment type="similarity">
    <text evidence="2 8">Belongs to the 4-toluene sulfonate uptake permease (TSUP) (TC 2.A.102) family.</text>
</comment>
<comment type="caution">
    <text evidence="9">The sequence shown here is derived from an EMBL/GenBank/DDBJ whole genome shotgun (WGS) entry which is preliminary data.</text>
</comment>
<evidence type="ECO:0000256" key="7">
    <source>
        <dbReference type="ARBA" id="ARBA00023136"/>
    </source>
</evidence>